<name>A0A9E7CXN5_9HYPH</name>
<gene>
    <name evidence="6" type="ORF">K9D25_07720</name>
</gene>
<evidence type="ECO:0000313" key="7">
    <source>
        <dbReference type="Proteomes" id="UP000831684"/>
    </source>
</evidence>
<dbReference type="KEGG" id="apol:K9D25_07720"/>
<dbReference type="PRINTS" id="PR00455">
    <property type="entry name" value="HTHTETR"/>
</dbReference>
<dbReference type="PROSITE" id="PS50977">
    <property type="entry name" value="HTH_TETR_2"/>
    <property type="match status" value="1"/>
</dbReference>
<proteinExistence type="predicted"/>
<dbReference type="InterPro" id="IPR050109">
    <property type="entry name" value="HTH-type_TetR-like_transc_reg"/>
</dbReference>
<dbReference type="Proteomes" id="UP000831684">
    <property type="component" value="Chromosome"/>
</dbReference>
<dbReference type="SUPFAM" id="SSF48498">
    <property type="entry name" value="Tetracyclin repressor-like, C-terminal domain"/>
    <property type="match status" value="1"/>
</dbReference>
<evidence type="ECO:0000313" key="6">
    <source>
        <dbReference type="EMBL" id="UOK72579.1"/>
    </source>
</evidence>
<protein>
    <submittedName>
        <fullName evidence="6">TetR/AcrR family transcriptional regulator</fullName>
    </submittedName>
</protein>
<dbReference type="EMBL" id="CP083239">
    <property type="protein sequence ID" value="UOK72579.1"/>
    <property type="molecule type" value="Genomic_DNA"/>
</dbReference>
<reference evidence="6" key="1">
    <citation type="submission" date="2021-09" db="EMBL/GenBank/DDBJ databases">
        <title>Network and meta-omics reveal the key degrader and cooperation patterns in an efficient 1,4-dioxane-degrading microbial community.</title>
        <authorList>
            <person name="Dai C."/>
        </authorList>
    </citation>
    <scope>NUCLEOTIDE SEQUENCE</scope>
    <source>
        <strain evidence="6">ZM13</strain>
    </source>
</reference>
<sequence>MTARSARKRLQPAERRVLILEEALRLFASRHFSVVTVRDIALVCDINVGLLYHYFENKDDLVRRALGHAIEQLVAGYEERRAAGAEPLAEILAWLDIHMELAPTLALMVKLMSDYASSGLRDEELDALIAGFYGREKQLLESALARGVASGAFAPVDIARTARRIGLMLDGIFYASASRGDDRIVADIADLADFVRELLAVRGVPVA</sequence>
<evidence type="ECO:0000256" key="3">
    <source>
        <dbReference type="ARBA" id="ARBA00023163"/>
    </source>
</evidence>
<evidence type="ECO:0000256" key="4">
    <source>
        <dbReference type="PROSITE-ProRule" id="PRU00335"/>
    </source>
</evidence>
<dbReference type="InterPro" id="IPR009057">
    <property type="entry name" value="Homeodomain-like_sf"/>
</dbReference>
<organism evidence="6 7">
    <name type="scientific">Ancylobacter polymorphus</name>
    <dbReference type="NCBI Taxonomy" id="223390"/>
    <lineage>
        <taxon>Bacteria</taxon>
        <taxon>Pseudomonadati</taxon>
        <taxon>Pseudomonadota</taxon>
        <taxon>Alphaproteobacteria</taxon>
        <taxon>Hyphomicrobiales</taxon>
        <taxon>Xanthobacteraceae</taxon>
        <taxon>Ancylobacter</taxon>
    </lineage>
</organism>
<dbReference type="GO" id="GO:0000976">
    <property type="term" value="F:transcription cis-regulatory region binding"/>
    <property type="evidence" value="ECO:0007669"/>
    <property type="project" value="TreeGrafter"/>
</dbReference>
<dbReference type="Pfam" id="PF00440">
    <property type="entry name" value="TetR_N"/>
    <property type="match status" value="1"/>
</dbReference>
<dbReference type="PANTHER" id="PTHR30055">
    <property type="entry name" value="HTH-TYPE TRANSCRIPTIONAL REGULATOR RUTR"/>
    <property type="match status" value="1"/>
</dbReference>
<dbReference type="InterPro" id="IPR001647">
    <property type="entry name" value="HTH_TetR"/>
</dbReference>
<evidence type="ECO:0000256" key="2">
    <source>
        <dbReference type="ARBA" id="ARBA00023125"/>
    </source>
</evidence>
<evidence type="ECO:0000256" key="1">
    <source>
        <dbReference type="ARBA" id="ARBA00023015"/>
    </source>
</evidence>
<keyword evidence="2 4" id="KW-0238">DNA-binding</keyword>
<dbReference type="Gene3D" id="1.10.357.10">
    <property type="entry name" value="Tetracycline Repressor, domain 2"/>
    <property type="match status" value="1"/>
</dbReference>
<dbReference type="GO" id="GO:0003700">
    <property type="term" value="F:DNA-binding transcription factor activity"/>
    <property type="evidence" value="ECO:0007669"/>
    <property type="project" value="TreeGrafter"/>
</dbReference>
<feature type="DNA-binding region" description="H-T-H motif" evidence="4">
    <location>
        <begin position="36"/>
        <end position="55"/>
    </location>
</feature>
<feature type="domain" description="HTH tetR-type" evidence="5">
    <location>
        <begin position="13"/>
        <end position="73"/>
    </location>
</feature>
<keyword evidence="1" id="KW-0805">Transcription regulation</keyword>
<evidence type="ECO:0000259" key="5">
    <source>
        <dbReference type="PROSITE" id="PS50977"/>
    </source>
</evidence>
<dbReference type="RefSeq" id="WP_244450276.1">
    <property type="nucleotide sequence ID" value="NZ_CP083239.1"/>
</dbReference>
<accession>A0A9E7CXN5</accession>
<keyword evidence="3" id="KW-0804">Transcription</keyword>
<dbReference type="InterPro" id="IPR036271">
    <property type="entry name" value="Tet_transcr_reg_TetR-rel_C_sf"/>
</dbReference>
<dbReference type="SUPFAM" id="SSF46689">
    <property type="entry name" value="Homeodomain-like"/>
    <property type="match status" value="1"/>
</dbReference>
<dbReference type="AlphaFoldDB" id="A0A9E7CXN5"/>
<dbReference type="PANTHER" id="PTHR30055:SF240">
    <property type="entry name" value="HTH-TYPE TRANSCRIPTIONAL REGULATOR ACRR"/>
    <property type="match status" value="1"/>
</dbReference>